<dbReference type="AlphaFoldDB" id="A0A8X9AAW6"/>
<keyword evidence="2" id="KW-0645">Protease</keyword>
<dbReference type="PANTHER" id="PTHR13683:SF375">
    <property type="entry name" value="PEPTIDASE A1 DOMAIN-CONTAINING PROTEIN"/>
    <property type="match status" value="1"/>
</dbReference>
<dbReference type="PANTHER" id="PTHR13683">
    <property type="entry name" value="ASPARTYL PROTEASES"/>
    <property type="match status" value="1"/>
</dbReference>
<evidence type="ECO:0000256" key="1">
    <source>
        <dbReference type="ARBA" id="ARBA00007447"/>
    </source>
</evidence>
<sequence length="357" mass="38245">MCYGLAAIPVMAGCPTSSGLQSSSFSILPAHPQPHQSHVLTRGVALGAQSSDSGCSGQNQCEYTFQYGNGSGTSGYYVYDSMYFDSIVGNSVASNNSEPVVFGLDKAVDGIFGFGQQGLSVISQLSSQGITPYSFSHCLRGENGGGGILVLGQIVEPNMVYTPLVLSQYVFSRQKLPPHYNVYLQSIAVNGQTLNIDSSVFATSSNRGTIIDSGTTLTYIAEEAYDPFVTAVSSRRSCISQKLAQDQYALFLQKYITTSSVSEIFPQVTLNFAGGASMILRPQDYLLQQNSIVRWCCIGIQKIQGQGITILGDLVLKDKIVVYDIAGQRIGWANDDCSSSVNVSTTTSTGKTECWTS</sequence>
<evidence type="ECO:0000313" key="6">
    <source>
        <dbReference type="EMBL" id="KAG6433079.1"/>
    </source>
</evidence>
<dbReference type="EMBL" id="PNBA02000002">
    <property type="protein sequence ID" value="KAG6433079.1"/>
    <property type="molecule type" value="Genomic_DNA"/>
</dbReference>
<dbReference type="Proteomes" id="UP000298416">
    <property type="component" value="Unassembled WGS sequence"/>
</dbReference>
<dbReference type="InterPro" id="IPR034161">
    <property type="entry name" value="Pepsin-like_plant"/>
</dbReference>
<keyword evidence="4" id="KW-0378">Hydrolase</keyword>
<organism evidence="6">
    <name type="scientific">Salvia splendens</name>
    <name type="common">Scarlet sage</name>
    <dbReference type="NCBI Taxonomy" id="180675"/>
    <lineage>
        <taxon>Eukaryota</taxon>
        <taxon>Viridiplantae</taxon>
        <taxon>Streptophyta</taxon>
        <taxon>Embryophyta</taxon>
        <taxon>Tracheophyta</taxon>
        <taxon>Spermatophyta</taxon>
        <taxon>Magnoliopsida</taxon>
        <taxon>eudicotyledons</taxon>
        <taxon>Gunneridae</taxon>
        <taxon>Pentapetalae</taxon>
        <taxon>asterids</taxon>
        <taxon>lamiids</taxon>
        <taxon>Lamiales</taxon>
        <taxon>Lamiaceae</taxon>
        <taxon>Nepetoideae</taxon>
        <taxon>Mentheae</taxon>
        <taxon>Salviinae</taxon>
        <taxon>Salvia</taxon>
        <taxon>Salvia subgen. Calosphace</taxon>
        <taxon>core Calosphace</taxon>
    </lineage>
</organism>
<name>A0A8X9AAW6_SALSN</name>
<dbReference type="Gene3D" id="2.40.70.10">
    <property type="entry name" value="Acid Proteases"/>
    <property type="match status" value="2"/>
</dbReference>
<comment type="similarity">
    <text evidence="1">Belongs to the peptidase A1 family.</text>
</comment>
<feature type="domain" description="Peptidase A1" evidence="5">
    <location>
        <begin position="1"/>
        <end position="333"/>
    </location>
</feature>
<dbReference type="GO" id="GO:0006508">
    <property type="term" value="P:proteolysis"/>
    <property type="evidence" value="ECO:0007669"/>
    <property type="project" value="UniProtKB-KW"/>
</dbReference>
<dbReference type="FunFam" id="2.40.70.10:FF:000018">
    <property type="entry name" value="Aspartic proteinase-like protein 2"/>
    <property type="match status" value="1"/>
</dbReference>
<reference evidence="6" key="2">
    <citation type="submission" date="2020-08" db="EMBL/GenBank/DDBJ databases">
        <title>Plant Genome Project.</title>
        <authorList>
            <person name="Zhang R.-G."/>
        </authorList>
    </citation>
    <scope>NUCLEOTIDE SEQUENCE</scope>
    <source>
        <strain evidence="6">Huo1</strain>
        <tissue evidence="6">Leaf</tissue>
    </source>
</reference>
<evidence type="ECO:0000256" key="2">
    <source>
        <dbReference type="ARBA" id="ARBA00022670"/>
    </source>
</evidence>
<dbReference type="InterPro" id="IPR033121">
    <property type="entry name" value="PEPTIDASE_A1"/>
</dbReference>
<dbReference type="InterPro" id="IPR021109">
    <property type="entry name" value="Peptidase_aspartic_dom_sf"/>
</dbReference>
<dbReference type="SUPFAM" id="SSF50630">
    <property type="entry name" value="Acid proteases"/>
    <property type="match status" value="1"/>
</dbReference>
<dbReference type="InterPro" id="IPR001461">
    <property type="entry name" value="Aspartic_peptidase_A1"/>
</dbReference>
<gene>
    <name evidence="6" type="ORF">SASPL_104686</name>
</gene>
<evidence type="ECO:0000259" key="5">
    <source>
        <dbReference type="PROSITE" id="PS51767"/>
    </source>
</evidence>
<accession>A0A8X9AAW6</accession>
<protein>
    <recommendedName>
        <fullName evidence="5">Peptidase A1 domain-containing protein</fullName>
    </recommendedName>
</protein>
<dbReference type="PROSITE" id="PS51767">
    <property type="entry name" value="PEPTIDASE_A1"/>
    <property type="match status" value="1"/>
</dbReference>
<reference evidence="6" key="1">
    <citation type="submission" date="2018-01" db="EMBL/GenBank/DDBJ databases">
        <authorList>
            <person name="Mao J.F."/>
        </authorList>
    </citation>
    <scope>NUCLEOTIDE SEQUENCE</scope>
    <source>
        <strain evidence="6">Huo1</strain>
        <tissue evidence="6">Leaf</tissue>
    </source>
</reference>
<proteinExistence type="inferred from homology"/>
<dbReference type="Pfam" id="PF00026">
    <property type="entry name" value="Asp"/>
    <property type="match status" value="1"/>
</dbReference>
<evidence type="ECO:0000313" key="7">
    <source>
        <dbReference type="Proteomes" id="UP000298416"/>
    </source>
</evidence>
<evidence type="ECO:0000256" key="3">
    <source>
        <dbReference type="ARBA" id="ARBA00022729"/>
    </source>
</evidence>
<evidence type="ECO:0000256" key="4">
    <source>
        <dbReference type="ARBA" id="ARBA00022801"/>
    </source>
</evidence>
<dbReference type="GO" id="GO:0004190">
    <property type="term" value="F:aspartic-type endopeptidase activity"/>
    <property type="evidence" value="ECO:0007669"/>
    <property type="project" value="InterPro"/>
</dbReference>
<keyword evidence="7" id="KW-1185">Reference proteome</keyword>
<dbReference type="CDD" id="cd05476">
    <property type="entry name" value="pepsin_A_like_plant"/>
    <property type="match status" value="1"/>
</dbReference>
<comment type="caution">
    <text evidence="6">The sequence shown here is derived from an EMBL/GenBank/DDBJ whole genome shotgun (WGS) entry which is preliminary data.</text>
</comment>
<keyword evidence="3" id="KW-0732">Signal</keyword>